<dbReference type="AlphaFoldDB" id="A0A812ZVG4"/>
<reference evidence="2" key="1">
    <citation type="submission" date="2021-02" db="EMBL/GenBank/DDBJ databases">
        <authorList>
            <person name="Dougan E. K."/>
            <person name="Rhodes N."/>
            <person name="Thang M."/>
            <person name="Chan C."/>
        </authorList>
    </citation>
    <scope>NUCLEOTIDE SEQUENCE</scope>
</reference>
<accession>A0A812ZVG4</accession>
<name>A0A812ZVG4_9DINO</name>
<gene>
    <name evidence="2" type="ORF">SNEC2469_LOCUS25351</name>
</gene>
<keyword evidence="1" id="KW-1133">Transmembrane helix</keyword>
<keyword evidence="1" id="KW-0472">Membrane</keyword>
<proteinExistence type="predicted"/>
<feature type="non-terminal residue" evidence="2">
    <location>
        <position position="237"/>
    </location>
</feature>
<sequence>MTQQQMVQLSKQAGANQQWFTTPMLAPGARQNDSSLVWYPTVRLLFRQPLPEAWSSTNEILCGQISVEVMALTGDLLRDGNLGENGRVYVVDSSGAVLSALDLQDTITMTRTGALQFRHITEMGSFGNLVASAFKGSMIEEMQVKEGSLAAVVQPLRSPLEMFAVVVVSRYENTDFQDQSIVESMSVLLTFASLPYIIVTVTLTIVFVSANSGMQLSKMSIARITGAATSLASRRRN</sequence>
<evidence type="ECO:0000313" key="3">
    <source>
        <dbReference type="Proteomes" id="UP000601435"/>
    </source>
</evidence>
<evidence type="ECO:0000256" key="1">
    <source>
        <dbReference type="SAM" id="Phobius"/>
    </source>
</evidence>
<comment type="caution">
    <text evidence="2">The sequence shown here is derived from an EMBL/GenBank/DDBJ whole genome shotgun (WGS) entry which is preliminary data.</text>
</comment>
<organism evidence="2 3">
    <name type="scientific">Symbiodinium necroappetens</name>
    <dbReference type="NCBI Taxonomy" id="1628268"/>
    <lineage>
        <taxon>Eukaryota</taxon>
        <taxon>Sar</taxon>
        <taxon>Alveolata</taxon>
        <taxon>Dinophyceae</taxon>
        <taxon>Suessiales</taxon>
        <taxon>Symbiodiniaceae</taxon>
        <taxon>Symbiodinium</taxon>
    </lineage>
</organism>
<protein>
    <submittedName>
        <fullName evidence="2">Uncharacterized protein</fullName>
    </submittedName>
</protein>
<keyword evidence="3" id="KW-1185">Reference proteome</keyword>
<dbReference type="OrthoDB" id="430306at2759"/>
<evidence type="ECO:0000313" key="2">
    <source>
        <dbReference type="EMBL" id="CAE7839034.1"/>
    </source>
</evidence>
<dbReference type="Proteomes" id="UP000601435">
    <property type="component" value="Unassembled WGS sequence"/>
</dbReference>
<dbReference type="EMBL" id="CAJNJA010049897">
    <property type="protein sequence ID" value="CAE7839034.1"/>
    <property type="molecule type" value="Genomic_DNA"/>
</dbReference>
<feature type="transmembrane region" description="Helical" evidence="1">
    <location>
        <begin position="187"/>
        <end position="210"/>
    </location>
</feature>
<keyword evidence="1" id="KW-0812">Transmembrane</keyword>